<keyword evidence="1" id="KW-0805">Transcription regulation</keyword>
<evidence type="ECO:0000256" key="1">
    <source>
        <dbReference type="ARBA" id="ARBA00023015"/>
    </source>
</evidence>
<dbReference type="PANTHER" id="PTHR33204">
    <property type="entry name" value="TRANSCRIPTIONAL REGULATOR, MARR FAMILY"/>
    <property type="match status" value="1"/>
</dbReference>
<evidence type="ECO:0000313" key="7">
    <source>
        <dbReference type="Proteomes" id="UP000256661"/>
    </source>
</evidence>
<evidence type="ECO:0000313" key="6">
    <source>
        <dbReference type="EMBL" id="REE96975.1"/>
    </source>
</evidence>
<dbReference type="GO" id="GO:0003677">
    <property type="term" value="F:DNA binding"/>
    <property type="evidence" value="ECO:0007669"/>
    <property type="project" value="UniProtKB-KW"/>
</dbReference>
<dbReference type="InterPro" id="IPR036390">
    <property type="entry name" value="WH_DNA-bd_sf"/>
</dbReference>
<comment type="caution">
    <text evidence="6">The sequence shown here is derived from an EMBL/GenBank/DDBJ whole genome shotgun (WGS) entry which is preliminary data.</text>
</comment>
<feature type="domain" description="HTH hxlR-type" evidence="5">
    <location>
        <begin position="27"/>
        <end position="124"/>
    </location>
</feature>
<dbReference type="Pfam" id="PF01638">
    <property type="entry name" value="HxlR"/>
    <property type="match status" value="1"/>
</dbReference>
<keyword evidence="2" id="KW-0238">DNA-binding</keyword>
<evidence type="ECO:0000256" key="4">
    <source>
        <dbReference type="SAM" id="MobiDB-lite"/>
    </source>
</evidence>
<feature type="region of interest" description="Disordered" evidence="4">
    <location>
        <begin position="1"/>
        <end position="25"/>
    </location>
</feature>
<evidence type="ECO:0000256" key="2">
    <source>
        <dbReference type="ARBA" id="ARBA00023125"/>
    </source>
</evidence>
<keyword evidence="3" id="KW-0804">Transcription</keyword>
<dbReference type="InterPro" id="IPR036388">
    <property type="entry name" value="WH-like_DNA-bd_sf"/>
</dbReference>
<dbReference type="InterPro" id="IPR002577">
    <property type="entry name" value="HTH_HxlR"/>
</dbReference>
<dbReference type="PROSITE" id="PS51118">
    <property type="entry name" value="HTH_HXLR"/>
    <property type="match status" value="1"/>
</dbReference>
<protein>
    <submittedName>
        <fullName evidence="6">HxlR family transcriptional regulator</fullName>
    </submittedName>
</protein>
<gene>
    <name evidence="6" type="ORF">DFJ69_2428</name>
</gene>
<dbReference type="SUPFAM" id="SSF46785">
    <property type="entry name" value="Winged helix' DNA-binding domain"/>
    <property type="match status" value="1"/>
</dbReference>
<dbReference type="AlphaFoldDB" id="A0A3D9SVE6"/>
<dbReference type="Gene3D" id="1.10.10.10">
    <property type="entry name" value="Winged helix-like DNA-binding domain superfamily/Winged helix DNA-binding domain"/>
    <property type="match status" value="1"/>
</dbReference>
<reference evidence="6 7" key="1">
    <citation type="submission" date="2018-08" db="EMBL/GenBank/DDBJ databases">
        <title>Sequencing the genomes of 1000 actinobacteria strains.</title>
        <authorList>
            <person name="Klenk H.-P."/>
        </authorList>
    </citation>
    <scope>NUCLEOTIDE SEQUENCE [LARGE SCALE GENOMIC DNA]</scope>
    <source>
        <strain evidence="6 7">DSM 43927</strain>
    </source>
</reference>
<dbReference type="EMBL" id="QTTT01000001">
    <property type="protein sequence ID" value="REE96975.1"/>
    <property type="molecule type" value="Genomic_DNA"/>
</dbReference>
<proteinExistence type="predicted"/>
<sequence length="166" mass="18319">MTSGPSTGLEKATNLRTMPKDTRPRPCSVADTLDLVGERWTLLVVREIFHGVRRFDGIVRNTGASRDILTTRLRKLEGAGIVRREPYSDHPPRFEYHLTPAGRELGDVILTLMKWGDRHINADDPPVRWKHTCGETLDPVVVCAHCGGPAGTGAHSPTGRGVYSDQ</sequence>
<name>A0A3D9SVE6_9ACTN</name>
<organism evidence="6 7">
    <name type="scientific">Thermomonospora umbrina</name>
    <dbReference type="NCBI Taxonomy" id="111806"/>
    <lineage>
        <taxon>Bacteria</taxon>
        <taxon>Bacillati</taxon>
        <taxon>Actinomycetota</taxon>
        <taxon>Actinomycetes</taxon>
        <taxon>Streptosporangiales</taxon>
        <taxon>Thermomonosporaceae</taxon>
        <taxon>Thermomonospora</taxon>
    </lineage>
</organism>
<dbReference type="PANTHER" id="PTHR33204:SF18">
    <property type="entry name" value="TRANSCRIPTIONAL REGULATORY PROTEIN"/>
    <property type="match status" value="1"/>
</dbReference>
<accession>A0A3D9SVE6</accession>
<evidence type="ECO:0000259" key="5">
    <source>
        <dbReference type="PROSITE" id="PS51118"/>
    </source>
</evidence>
<dbReference type="Proteomes" id="UP000256661">
    <property type="component" value="Unassembled WGS sequence"/>
</dbReference>
<evidence type="ECO:0000256" key="3">
    <source>
        <dbReference type="ARBA" id="ARBA00023163"/>
    </source>
</evidence>
<keyword evidence="7" id="KW-1185">Reference proteome</keyword>